<evidence type="ECO:0000256" key="1">
    <source>
        <dbReference type="SAM" id="MobiDB-lite"/>
    </source>
</evidence>
<feature type="region of interest" description="Disordered" evidence="1">
    <location>
        <begin position="40"/>
        <end position="82"/>
    </location>
</feature>
<name>A0A917EPW2_9MICC</name>
<feature type="compositionally biased region" description="Low complexity" evidence="1">
    <location>
        <begin position="40"/>
        <end position="70"/>
    </location>
</feature>
<dbReference type="Proteomes" id="UP000633136">
    <property type="component" value="Unassembled WGS sequence"/>
</dbReference>
<feature type="signal peptide" evidence="2">
    <location>
        <begin position="1"/>
        <end position="28"/>
    </location>
</feature>
<dbReference type="RefSeq" id="WP_188685322.1">
    <property type="nucleotide sequence ID" value="NZ_BMIS01000009.1"/>
</dbReference>
<organism evidence="3 4">
    <name type="scientific">Nesterenkonia cremea</name>
    <dbReference type="NCBI Taxonomy" id="1882340"/>
    <lineage>
        <taxon>Bacteria</taxon>
        <taxon>Bacillati</taxon>
        <taxon>Actinomycetota</taxon>
        <taxon>Actinomycetes</taxon>
        <taxon>Micrococcales</taxon>
        <taxon>Micrococcaceae</taxon>
        <taxon>Nesterenkonia</taxon>
    </lineage>
</organism>
<feature type="chain" id="PRO_5038788236" description="Lipoprotein" evidence="2">
    <location>
        <begin position="29"/>
        <end position="268"/>
    </location>
</feature>
<evidence type="ECO:0000313" key="4">
    <source>
        <dbReference type="Proteomes" id="UP000633136"/>
    </source>
</evidence>
<sequence length="268" mass="27939">MTPDPRVSAALLALSALTLTACSSSDPAAAETAEAPYAAVSTEEAAAAAEAGEGMGAAPEGEPAASSAEGDAAEAGEIEEAPAALSEEEILGLLLDEEEMPLEVLEFAETTGTEYFHERMGVNQGVYTEGFGESECAAAMDAVNVDLIGDDPLEGVIREIGYADGSMALWMLSYDRQADSAQVWEDLLGACESTVLENETETAEFASFSHGAFGGMSMQMDFEDGSAVEGWFATVDYGENLVMISAINVDQSVFEQLVEAQSAKLPAV</sequence>
<dbReference type="PROSITE" id="PS51257">
    <property type="entry name" value="PROKAR_LIPOPROTEIN"/>
    <property type="match status" value="1"/>
</dbReference>
<evidence type="ECO:0000313" key="3">
    <source>
        <dbReference type="EMBL" id="GGE73047.1"/>
    </source>
</evidence>
<reference evidence="3" key="1">
    <citation type="journal article" date="2014" name="Int. J. Syst. Evol. Microbiol.">
        <title>Complete genome sequence of Corynebacterium casei LMG S-19264T (=DSM 44701T), isolated from a smear-ripened cheese.</title>
        <authorList>
            <consortium name="US DOE Joint Genome Institute (JGI-PGF)"/>
            <person name="Walter F."/>
            <person name="Albersmeier A."/>
            <person name="Kalinowski J."/>
            <person name="Ruckert C."/>
        </authorList>
    </citation>
    <scope>NUCLEOTIDE SEQUENCE</scope>
    <source>
        <strain evidence="3">CGMCC 1.15388</strain>
    </source>
</reference>
<evidence type="ECO:0000256" key="2">
    <source>
        <dbReference type="SAM" id="SignalP"/>
    </source>
</evidence>
<protein>
    <recommendedName>
        <fullName evidence="5">Lipoprotein</fullName>
    </recommendedName>
</protein>
<feature type="compositionally biased region" description="Acidic residues" evidence="1">
    <location>
        <begin position="71"/>
        <end position="82"/>
    </location>
</feature>
<evidence type="ECO:0008006" key="5">
    <source>
        <dbReference type="Google" id="ProtNLM"/>
    </source>
</evidence>
<accession>A0A917EPW2</accession>
<reference evidence="3" key="2">
    <citation type="submission" date="2020-09" db="EMBL/GenBank/DDBJ databases">
        <authorList>
            <person name="Sun Q."/>
            <person name="Zhou Y."/>
        </authorList>
    </citation>
    <scope>NUCLEOTIDE SEQUENCE</scope>
    <source>
        <strain evidence="3">CGMCC 1.15388</strain>
    </source>
</reference>
<keyword evidence="2" id="KW-0732">Signal</keyword>
<comment type="caution">
    <text evidence="3">The sequence shown here is derived from an EMBL/GenBank/DDBJ whole genome shotgun (WGS) entry which is preliminary data.</text>
</comment>
<gene>
    <name evidence="3" type="ORF">GCM10011401_20130</name>
</gene>
<dbReference type="EMBL" id="BMIS01000009">
    <property type="protein sequence ID" value="GGE73047.1"/>
    <property type="molecule type" value="Genomic_DNA"/>
</dbReference>
<dbReference type="AlphaFoldDB" id="A0A917EPW2"/>
<keyword evidence="4" id="KW-1185">Reference proteome</keyword>
<proteinExistence type="predicted"/>